<dbReference type="PANTHER" id="PTHR20946">
    <property type="entry name" value="SANT AND BTB DOMAIN REGULATOR OF CLASS SWITCH RECOMBINATION"/>
    <property type="match status" value="1"/>
</dbReference>
<gene>
    <name evidence="4 5 6" type="primary">LOC106751454</name>
</gene>
<dbReference type="KEGG" id="dqu:106751454"/>
<evidence type="ECO:0000256" key="1">
    <source>
        <dbReference type="SAM" id="MobiDB-lite"/>
    </source>
</evidence>
<dbReference type="RefSeq" id="XP_014487852.1">
    <property type="nucleotide sequence ID" value="XM_014632366.1"/>
</dbReference>
<name>A0A6P3YBS0_DINQU</name>
<feature type="compositionally biased region" description="Acidic residues" evidence="1">
    <location>
        <begin position="730"/>
        <end position="751"/>
    </location>
</feature>
<dbReference type="OrthoDB" id="550012at2759"/>
<protein>
    <submittedName>
        <fullName evidence="4 5">Uncharacterized protein KIAA1841</fullName>
    </submittedName>
</protein>
<evidence type="ECO:0000313" key="3">
    <source>
        <dbReference type="Proteomes" id="UP000515204"/>
    </source>
</evidence>
<evidence type="ECO:0000313" key="4">
    <source>
        <dbReference type="RefSeq" id="XP_014487838.1"/>
    </source>
</evidence>
<dbReference type="RefSeq" id="XP_014487846.1">
    <property type="nucleotide sequence ID" value="XM_014632360.1"/>
</dbReference>
<dbReference type="InterPro" id="IPR045902">
    <property type="entry name" value="SANBR-like"/>
</dbReference>
<sequence>MESRESNHAALNAYAILKSCASTSNEAETLRNLQEEKHAKLTIGAFFEFMRTAYQVNDSFEGVATILSANSEIDWHELAKINLGLEAFQDDRMCSNNCDVNDTREKQNKYDALIQDLSQQMINNQLASPCTSGSIINSQFSTSATSDSTNICETSDKDDCTQRSNEIKDSSNECLRKEDSIGERKLLSKSQVDNGEEKISPAKEYAEESEYGLARVVKENLRDILHEGLLDSVLPYMLPKSSLSQPVIKKTTAIVDLMKSASASNIVENKSAALTHKETHKEKDKEKHKINKKLLENEVEIHVCDEDKNIRKNFRCPQKLLVQKMCYFADVTAGQKLDEIDISVHCDVVIFDWLIRWVKKDIIKKSEWPVLEASNVIPIMVSACFLQMEPLLENCLQYCHDYMSDILKTSTILTCLDDNLLTRLAELFTNEDVEMLKDKKDKIQSRLFCKLIMSLVEVTPDSRKGHYSSLAMLFKCGKCSRNVVQSISDSVPCIPSATKIDNKGAVHSKHVRDLTWTLNEYIVSLRSELRSWRKVYWRLWGDCHFLFCQQCNVYFPIYQIDWCCYHPEPAQFFVNEQQRSTPFPLGRYPCCSQRAYRFETLPNQGGCRYKEHVPDVRSEKELNVLNILTAHREVIAIESPQLFFPEKITRLVTRDPSLRPGKLVCKDVMWWNGIELVPQRPKLGLLGRIWGGSGFRRLLQPQDSQRSLQRFRRQISVATDLSSPASSVTDSEDDDEGTACEDSSADEESYYSEESNALSALQSATRKAKHPHSRKSNGRCWSGNLNVRHNQDNQRDFEERAAAQMTALLTKRTLTEGTLVRTYSKQHHKIKQPIGGTYIKLEAEFREQLAQSSRYKNPLTGKTRMKSHKS</sequence>
<reference evidence="4 5" key="1">
    <citation type="submission" date="2025-04" db="UniProtKB">
        <authorList>
            <consortium name="RefSeq"/>
        </authorList>
    </citation>
    <scope>IDENTIFICATION</scope>
</reference>
<dbReference type="InterPro" id="IPR021777">
    <property type="entry name" value="SANBR_BTB"/>
</dbReference>
<evidence type="ECO:0000313" key="6">
    <source>
        <dbReference type="RefSeq" id="XP_014487852.1"/>
    </source>
</evidence>
<dbReference type="GeneID" id="106751454"/>
<dbReference type="AlphaFoldDB" id="A0A6P3YBS0"/>
<dbReference type="PANTHER" id="PTHR20946:SF0">
    <property type="entry name" value="SANT AND BTB DOMAIN REGULATOR OF CLASS SWITCH RECOMBINATION"/>
    <property type="match status" value="1"/>
</dbReference>
<proteinExistence type="predicted"/>
<dbReference type="Pfam" id="PF11822">
    <property type="entry name" value="BTB_SANBR"/>
    <property type="match status" value="1"/>
</dbReference>
<organism evidence="3 4">
    <name type="scientific">Dinoponera quadriceps</name>
    <name type="common">South American ant</name>
    <dbReference type="NCBI Taxonomy" id="609295"/>
    <lineage>
        <taxon>Eukaryota</taxon>
        <taxon>Metazoa</taxon>
        <taxon>Ecdysozoa</taxon>
        <taxon>Arthropoda</taxon>
        <taxon>Hexapoda</taxon>
        <taxon>Insecta</taxon>
        <taxon>Pterygota</taxon>
        <taxon>Neoptera</taxon>
        <taxon>Endopterygota</taxon>
        <taxon>Hymenoptera</taxon>
        <taxon>Apocrita</taxon>
        <taxon>Aculeata</taxon>
        <taxon>Formicoidea</taxon>
        <taxon>Formicidae</taxon>
        <taxon>Ponerinae</taxon>
        <taxon>Ponerini</taxon>
        <taxon>Dinoponera</taxon>
    </lineage>
</organism>
<feature type="compositionally biased region" description="Basic residues" evidence="1">
    <location>
        <begin position="766"/>
        <end position="777"/>
    </location>
</feature>
<dbReference type="RefSeq" id="XP_014487838.1">
    <property type="nucleotide sequence ID" value="XM_014632352.1"/>
</dbReference>
<feature type="domain" description="SANT and BTB" evidence="2">
    <location>
        <begin position="299"/>
        <end position="396"/>
    </location>
</feature>
<feature type="region of interest" description="Disordered" evidence="1">
    <location>
        <begin position="719"/>
        <end position="786"/>
    </location>
</feature>
<evidence type="ECO:0000313" key="5">
    <source>
        <dbReference type="RefSeq" id="XP_014487846.1"/>
    </source>
</evidence>
<accession>A0A6P3YBS0</accession>
<feature type="compositionally biased region" description="Polar residues" evidence="1">
    <location>
        <begin position="756"/>
        <end position="765"/>
    </location>
</feature>
<feature type="region of interest" description="Disordered" evidence="1">
    <location>
        <begin position="851"/>
        <end position="870"/>
    </location>
</feature>
<dbReference type="Proteomes" id="UP000515204">
    <property type="component" value="Unplaced"/>
</dbReference>
<feature type="compositionally biased region" description="Polar residues" evidence="1">
    <location>
        <begin position="719"/>
        <end position="729"/>
    </location>
</feature>
<keyword evidence="3" id="KW-1185">Reference proteome</keyword>
<evidence type="ECO:0000259" key="2">
    <source>
        <dbReference type="Pfam" id="PF11822"/>
    </source>
</evidence>